<keyword evidence="12 20" id="KW-0067">ATP-binding</keyword>
<feature type="domain" description="Bulb-type lectin" evidence="25">
    <location>
        <begin position="21"/>
        <end position="143"/>
    </location>
</feature>
<dbReference type="AlphaFoldDB" id="A0A5P1E7Z7"/>
<name>A0A5P1E7Z7_ASPOF</name>
<dbReference type="Gramene" id="ONK58761">
    <property type="protein sequence ID" value="ONK58761"/>
    <property type="gene ID" value="A4U43_C09F16380"/>
</dbReference>
<evidence type="ECO:0000256" key="8">
    <source>
        <dbReference type="ARBA" id="ARBA00022729"/>
    </source>
</evidence>
<protein>
    <recommendedName>
        <fullName evidence="20">Receptor-like serine/threonine-protein kinase</fullName>
        <ecNumber evidence="20">2.7.11.1</ecNumber>
    </recommendedName>
</protein>
<keyword evidence="3 20" id="KW-0723">Serine/threonine-protein kinase</keyword>
<dbReference type="Gene3D" id="3.30.200.20">
    <property type="entry name" value="Phosphorylase Kinase, domain 1"/>
    <property type="match status" value="1"/>
</dbReference>
<feature type="chain" id="PRO_5024435907" description="Receptor-like serine/threonine-protein kinase" evidence="23">
    <location>
        <begin position="21"/>
        <end position="822"/>
    </location>
</feature>
<proteinExistence type="inferred from homology"/>
<dbReference type="GO" id="GO:0051707">
    <property type="term" value="P:response to other organism"/>
    <property type="evidence" value="ECO:0007669"/>
    <property type="project" value="UniProtKB-ARBA"/>
</dbReference>
<dbReference type="PANTHER" id="PTHR27002:SF616">
    <property type="entry name" value="RECEPTOR-LIKE SERINE_THREONINE-PROTEIN KINASE"/>
    <property type="match status" value="1"/>
</dbReference>
<dbReference type="PROSITE" id="PS50011">
    <property type="entry name" value="PROTEIN_KINASE_DOM"/>
    <property type="match status" value="1"/>
</dbReference>
<feature type="domain" description="Protein kinase" evidence="24">
    <location>
        <begin position="504"/>
        <end position="782"/>
    </location>
</feature>
<evidence type="ECO:0000256" key="5">
    <source>
        <dbReference type="ARBA" id="ARBA00022553"/>
    </source>
</evidence>
<evidence type="ECO:0000259" key="24">
    <source>
        <dbReference type="PROSITE" id="PS50011"/>
    </source>
</evidence>
<dbReference type="PROSITE" id="PS50927">
    <property type="entry name" value="BULB_LECTIN"/>
    <property type="match status" value="1"/>
</dbReference>
<dbReference type="Pfam" id="PF08276">
    <property type="entry name" value="PAN_2"/>
    <property type="match status" value="1"/>
</dbReference>
<dbReference type="PROSITE" id="PS00108">
    <property type="entry name" value="PROTEIN_KINASE_ST"/>
    <property type="match status" value="1"/>
</dbReference>
<evidence type="ECO:0000259" key="26">
    <source>
        <dbReference type="PROSITE" id="PS50948"/>
    </source>
</evidence>
<dbReference type="InterPro" id="IPR003609">
    <property type="entry name" value="Pan_app"/>
</dbReference>
<dbReference type="EC" id="2.7.11.1" evidence="20"/>
<dbReference type="Pfam" id="PF01453">
    <property type="entry name" value="B_lectin"/>
    <property type="match status" value="1"/>
</dbReference>
<evidence type="ECO:0000256" key="20">
    <source>
        <dbReference type="PIRNR" id="PIRNR000641"/>
    </source>
</evidence>
<keyword evidence="10 20" id="KW-0547">Nucleotide-binding</keyword>
<evidence type="ECO:0000256" key="18">
    <source>
        <dbReference type="ARBA" id="ARBA00047899"/>
    </source>
</evidence>
<evidence type="ECO:0000256" key="3">
    <source>
        <dbReference type="ARBA" id="ARBA00022527"/>
    </source>
</evidence>
<keyword evidence="13 22" id="KW-1133">Transmembrane helix</keyword>
<dbReference type="GO" id="GO:0030246">
    <property type="term" value="F:carbohydrate binding"/>
    <property type="evidence" value="ECO:0007669"/>
    <property type="project" value="UniProtKB-KW"/>
</dbReference>
<dbReference type="OrthoDB" id="4062651at2759"/>
<keyword evidence="17" id="KW-0325">Glycoprotein</keyword>
<feature type="signal peptide" evidence="23">
    <location>
        <begin position="1"/>
        <end position="20"/>
    </location>
</feature>
<comment type="subcellular location">
    <subcellularLocation>
        <location evidence="1">Cell membrane</location>
        <topology evidence="1">Single-pass type I membrane protein</topology>
    </subcellularLocation>
</comment>
<dbReference type="Gene3D" id="1.10.510.10">
    <property type="entry name" value="Transferase(Phosphotransferase) domain 1"/>
    <property type="match status" value="1"/>
</dbReference>
<dbReference type="InterPro" id="IPR000719">
    <property type="entry name" value="Prot_kinase_dom"/>
</dbReference>
<organism evidence="27 28">
    <name type="scientific">Asparagus officinalis</name>
    <name type="common">Garden asparagus</name>
    <dbReference type="NCBI Taxonomy" id="4686"/>
    <lineage>
        <taxon>Eukaryota</taxon>
        <taxon>Viridiplantae</taxon>
        <taxon>Streptophyta</taxon>
        <taxon>Embryophyta</taxon>
        <taxon>Tracheophyta</taxon>
        <taxon>Spermatophyta</taxon>
        <taxon>Magnoliopsida</taxon>
        <taxon>Liliopsida</taxon>
        <taxon>Asparagales</taxon>
        <taxon>Asparagaceae</taxon>
        <taxon>Asparagoideae</taxon>
        <taxon>Asparagus</taxon>
    </lineage>
</organism>
<dbReference type="GO" id="GO:0005886">
    <property type="term" value="C:plasma membrane"/>
    <property type="evidence" value="ECO:0007669"/>
    <property type="project" value="UniProtKB-SubCell"/>
</dbReference>
<accession>A0A5P1E7Z7</accession>
<keyword evidence="6 20" id="KW-0808">Transferase</keyword>
<reference evidence="28" key="1">
    <citation type="journal article" date="2017" name="Nat. Commun.">
        <title>The asparagus genome sheds light on the origin and evolution of a young Y chromosome.</title>
        <authorList>
            <person name="Harkess A."/>
            <person name="Zhou J."/>
            <person name="Xu C."/>
            <person name="Bowers J.E."/>
            <person name="Van der Hulst R."/>
            <person name="Ayyampalayam S."/>
            <person name="Mercati F."/>
            <person name="Riccardi P."/>
            <person name="McKain M.R."/>
            <person name="Kakrana A."/>
            <person name="Tang H."/>
            <person name="Ray J."/>
            <person name="Groenendijk J."/>
            <person name="Arikit S."/>
            <person name="Mathioni S.M."/>
            <person name="Nakano M."/>
            <person name="Shan H."/>
            <person name="Telgmann-Rauber A."/>
            <person name="Kanno A."/>
            <person name="Yue Z."/>
            <person name="Chen H."/>
            <person name="Li W."/>
            <person name="Chen Y."/>
            <person name="Xu X."/>
            <person name="Zhang Y."/>
            <person name="Luo S."/>
            <person name="Chen H."/>
            <person name="Gao J."/>
            <person name="Mao Z."/>
            <person name="Pires J.C."/>
            <person name="Luo M."/>
            <person name="Kudrna D."/>
            <person name="Wing R.A."/>
            <person name="Meyers B.C."/>
            <person name="Yi K."/>
            <person name="Kong H."/>
            <person name="Lavrijsen P."/>
            <person name="Sunseri F."/>
            <person name="Falavigna A."/>
            <person name="Ye Y."/>
            <person name="Leebens-Mack J.H."/>
            <person name="Chen G."/>
        </authorList>
    </citation>
    <scope>NUCLEOTIDE SEQUENCE [LARGE SCALE GENOMIC DNA]</scope>
    <source>
        <strain evidence="28">cv. DH0086</strain>
    </source>
</reference>
<feature type="region of interest" description="Disordered" evidence="21">
    <location>
        <begin position="778"/>
        <end position="805"/>
    </location>
</feature>
<evidence type="ECO:0000256" key="9">
    <source>
        <dbReference type="ARBA" id="ARBA00022734"/>
    </source>
</evidence>
<evidence type="ECO:0000313" key="28">
    <source>
        <dbReference type="Proteomes" id="UP000243459"/>
    </source>
</evidence>
<evidence type="ECO:0000256" key="13">
    <source>
        <dbReference type="ARBA" id="ARBA00022989"/>
    </source>
</evidence>
<dbReference type="FunFam" id="3.30.200.20:FF:000195">
    <property type="entry name" value="G-type lectin S-receptor-like serine/threonine-protein kinase"/>
    <property type="match status" value="1"/>
</dbReference>
<evidence type="ECO:0000256" key="10">
    <source>
        <dbReference type="ARBA" id="ARBA00022741"/>
    </source>
</evidence>
<dbReference type="PIRSF" id="PIRSF000641">
    <property type="entry name" value="SRK"/>
    <property type="match status" value="1"/>
</dbReference>
<dbReference type="SMART" id="SM00108">
    <property type="entry name" value="B_lectin"/>
    <property type="match status" value="1"/>
</dbReference>
<dbReference type="EMBL" id="CM007389">
    <property type="protein sequence ID" value="ONK58761.1"/>
    <property type="molecule type" value="Genomic_DNA"/>
</dbReference>
<evidence type="ECO:0000256" key="7">
    <source>
        <dbReference type="ARBA" id="ARBA00022692"/>
    </source>
</evidence>
<dbReference type="OMA" id="YTFLSAN"/>
<keyword evidence="7 22" id="KW-0812">Transmembrane</keyword>
<evidence type="ECO:0000256" key="22">
    <source>
        <dbReference type="SAM" id="Phobius"/>
    </source>
</evidence>
<feature type="domain" description="Apple" evidence="26">
    <location>
        <begin position="334"/>
        <end position="419"/>
    </location>
</feature>
<dbReference type="InterPro" id="IPR001245">
    <property type="entry name" value="Ser-Thr/Tyr_kinase_cat_dom"/>
</dbReference>
<dbReference type="Pfam" id="PF11883">
    <property type="entry name" value="DUF3403"/>
    <property type="match status" value="1"/>
</dbReference>
<evidence type="ECO:0000256" key="11">
    <source>
        <dbReference type="ARBA" id="ARBA00022777"/>
    </source>
</evidence>
<evidence type="ECO:0000256" key="4">
    <source>
        <dbReference type="ARBA" id="ARBA00022536"/>
    </source>
</evidence>
<evidence type="ECO:0000256" key="6">
    <source>
        <dbReference type="ARBA" id="ARBA00022679"/>
    </source>
</evidence>
<dbReference type="InterPro" id="IPR011009">
    <property type="entry name" value="Kinase-like_dom_sf"/>
</dbReference>
<dbReference type="CDD" id="cd14066">
    <property type="entry name" value="STKc_IRAK"/>
    <property type="match status" value="1"/>
</dbReference>
<keyword evidence="11 20" id="KW-0418">Kinase</keyword>
<keyword evidence="14 22" id="KW-0472">Membrane</keyword>
<dbReference type="FunFam" id="2.90.10.10:FF:000009">
    <property type="entry name" value="Receptor-like serine/threonine-protein kinase SD1-8"/>
    <property type="match status" value="1"/>
</dbReference>
<dbReference type="InterPro" id="IPR008271">
    <property type="entry name" value="Ser/Thr_kinase_AS"/>
</dbReference>
<dbReference type="InterPro" id="IPR036426">
    <property type="entry name" value="Bulb-type_lectin_dom_sf"/>
</dbReference>
<dbReference type="Gene3D" id="2.90.10.10">
    <property type="entry name" value="Bulb-type lectin domain"/>
    <property type="match status" value="1"/>
</dbReference>
<dbReference type="PANTHER" id="PTHR27002">
    <property type="entry name" value="RECEPTOR-LIKE SERINE/THREONINE-PROTEIN KINASE SD1-8"/>
    <property type="match status" value="1"/>
</dbReference>
<evidence type="ECO:0000256" key="21">
    <source>
        <dbReference type="SAM" id="MobiDB-lite"/>
    </source>
</evidence>
<dbReference type="SUPFAM" id="SSF51110">
    <property type="entry name" value="alpha-D-mannose-specific plant lectins"/>
    <property type="match status" value="1"/>
</dbReference>
<dbReference type="SMART" id="SM00220">
    <property type="entry name" value="S_TKc"/>
    <property type="match status" value="1"/>
</dbReference>
<evidence type="ECO:0000256" key="15">
    <source>
        <dbReference type="ARBA" id="ARBA00023157"/>
    </source>
</evidence>
<dbReference type="FunFam" id="1.10.510.10:FF:000060">
    <property type="entry name" value="G-type lectin S-receptor-like serine/threonine-protein kinase"/>
    <property type="match status" value="1"/>
</dbReference>
<evidence type="ECO:0000256" key="12">
    <source>
        <dbReference type="ARBA" id="ARBA00022840"/>
    </source>
</evidence>
<gene>
    <name evidence="27" type="ORF">A4U43_C09F16380</name>
</gene>
<keyword evidence="4" id="KW-0245">EGF-like domain</keyword>
<dbReference type="CDD" id="cd01098">
    <property type="entry name" value="PAN_AP_plant"/>
    <property type="match status" value="1"/>
</dbReference>
<keyword evidence="5" id="KW-0597">Phosphoprotein</keyword>
<dbReference type="InterPro" id="IPR021820">
    <property type="entry name" value="S-locus_recpt_kinase_C"/>
</dbReference>
<dbReference type="GO" id="GO:0005524">
    <property type="term" value="F:ATP binding"/>
    <property type="evidence" value="ECO:0007669"/>
    <property type="project" value="UniProtKB-KW"/>
</dbReference>
<evidence type="ECO:0000259" key="25">
    <source>
        <dbReference type="PROSITE" id="PS50927"/>
    </source>
</evidence>
<dbReference type="Proteomes" id="UP000243459">
    <property type="component" value="Chromosome 9"/>
</dbReference>
<dbReference type="PROSITE" id="PS50948">
    <property type="entry name" value="PAN"/>
    <property type="match status" value="1"/>
</dbReference>
<evidence type="ECO:0000256" key="1">
    <source>
        <dbReference type="ARBA" id="ARBA00004251"/>
    </source>
</evidence>
<keyword evidence="15" id="KW-1015">Disulfide bond</keyword>
<dbReference type="SUPFAM" id="SSF56112">
    <property type="entry name" value="Protein kinase-like (PK-like)"/>
    <property type="match status" value="1"/>
</dbReference>
<dbReference type="Pfam" id="PF00954">
    <property type="entry name" value="S_locus_glycop"/>
    <property type="match status" value="1"/>
</dbReference>
<dbReference type="CDD" id="cd00028">
    <property type="entry name" value="B_lectin"/>
    <property type="match status" value="1"/>
</dbReference>
<keyword evidence="28" id="KW-1185">Reference proteome</keyword>
<dbReference type="Pfam" id="PF07714">
    <property type="entry name" value="PK_Tyr_Ser-Thr"/>
    <property type="match status" value="1"/>
</dbReference>
<evidence type="ECO:0000313" key="27">
    <source>
        <dbReference type="EMBL" id="ONK58761.1"/>
    </source>
</evidence>
<feature type="transmembrane region" description="Helical" evidence="22">
    <location>
        <begin position="434"/>
        <end position="456"/>
    </location>
</feature>
<comment type="similarity">
    <text evidence="20">Belongs to the protein kinase superfamily. Ser/Thr protein kinase family.</text>
</comment>
<keyword evidence="16" id="KW-0675">Receptor</keyword>
<dbReference type="InterPro" id="IPR000858">
    <property type="entry name" value="S_locus_glycoprot_dom"/>
</dbReference>
<evidence type="ECO:0000256" key="17">
    <source>
        <dbReference type="ARBA" id="ARBA00023180"/>
    </source>
</evidence>
<keyword evidence="8 23" id="KW-0732">Signal</keyword>
<evidence type="ECO:0000256" key="19">
    <source>
        <dbReference type="ARBA" id="ARBA00048679"/>
    </source>
</evidence>
<sequence length="822" mass="91363">MSQITACLLFILLVLAQAYARDTITPSESLNDGDLLVSSDETFALGFFSTTPGHKYVGIWYNNISVKTKVWVANRQTPITDSNVSLVITSNGTLAVTTSNSTILWSVNSSSSSVVTNPVAKLLDTGNFVVTSNSSEESFAWQSFDYPTDTLLPGMKLGYDLRTGLNRNLTAWKSETDPSPGDDCVAMNIHGDPELTVFFGYVKRWRSGPWTGDDFNGIPEMSTYTKTGFSFKFVDNSNEIYYSYDMSNKSILTRLMANNTGRVQRWVWTGQTWSLFWSMPNNACEYGKCGAYSTCDPNASPICACLDGFEPKSSTNWNLGDWSDGCMRKHRLDCVNGTDGFLVVKKAMLPDTSNSTVDRSLSLDQCRTTCLRNCSCTGYSNADVRNGGSGCIIWSTKIMDLRLFRLYEYGGQDFFVRLAAQDIESNSHESKTRVAIITVCTVVGFLLLVLTGYCILKRKKSRGTTVPVYYSKTDHNMGESNGGMKDVELPLIDFGTLMTATNNFSTENLLGEGGFGPVYKGKIGAGQEIAVKRLSKDSVQGIDEFKNEVMLIAKLQHRNLVRLQGYCIQGEEIMLIYEYMANGSLDAFLFDKSRGTLLDWKTRFHIIAGVARGLLYLHQDSRLRVIHRDLKASNILLDKDMNPKISDFGMARISAGDEIITKTRRVVGTYGYMSPEYAMDGIFSVKSDVYSYGVLVLELISGQKNRGVFLSQPHLYLLGNAWKLWNEGRCLELIDPLISSYFSQSEVMKCIHIGLLCVQECPEDRPTMQSVAFMIDSSDPSLPKPKKPGFIAKRDSSESSSCSTKKELYSVDDETITAVTGR</sequence>
<evidence type="ECO:0000256" key="23">
    <source>
        <dbReference type="SAM" id="SignalP"/>
    </source>
</evidence>
<dbReference type="GO" id="GO:0106310">
    <property type="term" value="F:protein serine kinase activity"/>
    <property type="evidence" value="ECO:0007669"/>
    <property type="project" value="RHEA"/>
</dbReference>
<dbReference type="InterPro" id="IPR024171">
    <property type="entry name" value="SRK-like_kinase"/>
</dbReference>
<keyword evidence="9" id="KW-0430">Lectin</keyword>
<comment type="catalytic activity">
    <reaction evidence="18 20">
        <text>L-threonyl-[protein] + ATP = O-phospho-L-threonyl-[protein] + ADP + H(+)</text>
        <dbReference type="Rhea" id="RHEA:46608"/>
        <dbReference type="Rhea" id="RHEA-COMP:11060"/>
        <dbReference type="Rhea" id="RHEA-COMP:11605"/>
        <dbReference type="ChEBI" id="CHEBI:15378"/>
        <dbReference type="ChEBI" id="CHEBI:30013"/>
        <dbReference type="ChEBI" id="CHEBI:30616"/>
        <dbReference type="ChEBI" id="CHEBI:61977"/>
        <dbReference type="ChEBI" id="CHEBI:456216"/>
        <dbReference type="EC" id="2.7.11.1"/>
    </reaction>
</comment>
<dbReference type="GO" id="GO:0004674">
    <property type="term" value="F:protein serine/threonine kinase activity"/>
    <property type="evidence" value="ECO:0007669"/>
    <property type="project" value="UniProtKB-KW"/>
</dbReference>
<evidence type="ECO:0000256" key="16">
    <source>
        <dbReference type="ARBA" id="ARBA00023170"/>
    </source>
</evidence>
<comment type="catalytic activity">
    <reaction evidence="19 20">
        <text>L-seryl-[protein] + ATP = O-phospho-L-seryl-[protein] + ADP + H(+)</text>
        <dbReference type="Rhea" id="RHEA:17989"/>
        <dbReference type="Rhea" id="RHEA-COMP:9863"/>
        <dbReference type="Rhea" id="RHEA-COMP:11604"/>
        <dbReference type="ChEBI" id="CHEBI:15378"/>
        <dbReference type="ChEBI" id="CHEBI:29999"/>
        <dbReference type="ChEBI" id="CHEBI:30616"/>
        <dbReference type="ChEBI" id="CHEBI:83421"/>
        <dbReference type="ChEBI" id="CHEBI:456216"/>
        <dbReference type="EC" id="2.7.11.1"/>
    </reaction>
</comment>
<dbReference type="InterPro" id="IPR001480">
    <property type="entry name" value="Bulb-type_lectin_dom"/>
</dbReference>
<dbReference type="SMART" id="SM00473">
    <property type="entry name" value="PAN_AP"/>
    <property type="match status" value="1"/>
</dbReference>
<evidence type="ECO:0000256" key="14">
    <source>
        <dbReference type="ARBA" id="ARBA00023136"/>
    </source>
</evidence>
<keyword evidence="2" id="KW-1003">Cell membrane</keyword>
<dbReference type="GO" id="GO:0048544">
    <property type="term" value="P:recognition of pollen"/>
    <property type="evidence" value="ECO:0007669"/>
    <property type="project" value="InterPro"/>
</dbReference>
<evidence type="ECO:0000256" key="2">
    <source>
        <dbReference type="ARBA" id="ARBA00022475"/>
    </source>
</evidence>